<dbReference type="Proteomes" id="UP000053766">
    <property type="component" value="Unassembled WGS sequence"/>
</dbReference>
<name>A0A0D8XZC0_DICVI</name>
<organism evidence="2 3">
    <name type="scientific">Dictyocaulus viviparus</name>
    <name type="common">Bovine lungworm</name>
    <dbReference type="NCBI Taxonomy" id="29172"/>
    <lineage>
        <taxon>Eukaryota</taxon>
        <taxon>Metazoa</taxon>
        <taxon>Ecdysozoa</taxon>
        <taxon>Nematoda</taxon>
        <taxon>Chromadorea</taxon>
        <taxon>Rhabditida</taxon>
        <taxon>Rhabditina</taxon>
        <taxon>Rhabditomorpha</taxon>
        <taxon>Strongyloidea</taxon>
        <taxon>Metastrongylidae</taxon>
        <taxon>Dictyocaulus</taxon>
    </lineage>
</organism>
<protein>
    <recommendedName>
        <fullName evidence="1">Abnormal cell migration protein 18-like fibronectin type I domain-containing protein</fullName>
    </recommendedName>
</protein>
<dbReference type="EMBL" id="KN716245">
    <property type="protein sequence ID" value="KJH49119.1"/>
    <property type="molecule type" value="Genomic_DNA"/>
</dbReference>
<reference evidence="2 3" key="1">
    <citation type="submission" date="2013-11" db="EMBL/GenBank/DDBJ databases">
        <title>Draft genome of the bovine lungworm Dictyocaulus viviparus.</title>
        <authorList>
            <person name="Mitreva M."/>
        </authorList>
    </citation>
    <scope>NUCLEOTIDE SEQUENCE [LARGE SCALE GENOMIC DNA]</scope>
    <source>
        <strain evidence="2 3">HannoverDv2000</strain>
    </source>
</reference>
<sequence length="118" mass="13541">MALMFIDSVMYLKLEEIPEKEPTLGADFSIHSNQPNQSRKSVVTCVSQGIVHHPGDTWISDNWFTKKCMPDGSIIILNCIVNNNTTMKINTQLRLGKMTYKCYRNRTDSSVYFEMSIE</sequence>
<evidence type="ECO:0000259" key="1">
    <source>
        <dbReference type="Pfam" id="PF23003"/>
    </source>
</evidence>
<keyword evidence="3" id="KW-1185">Reference proteome</keyword>
<dbReference type="AlphaFoldDB" id="A0A0D8XZC0"/>
<evidence type="ECO:0000313" key="2">
    <source>
        <dbReference type="EMBL" id="KJH49119.1"/>
    </source>
</evidence>
<feature type="domain" description="Abnormal cell migration protein 18-like fibronectin type I" evidence="1">
    <location>
        <begin position="43"/>
        <end position="108"/>
    </location>
</feature>
<accession>A0A0D8XZC0</accession>
<dbReference type="InterPro" id="IPR055119">
    <property type="entry name" value="Mig18_Fn1"/>
</dbReference>
<dbReference type="Pfam" id="PF23003">
    <property type="entry name" value="Fn1_2"/>
    <property type="match status" value="1"/>
</dbReference>
<gene>
    <name evidence="2" type="ORF">DICVIV_04749</name>
</gene>
<reference evidence="3" key="2">
    <citation type="journal article" date="2016" name="Sci. Rep.">
        <title>Dictyocaulus viviparus genome, variome and transcriptome elucidate lungworm biology and support future intervention.</title>
        <authorList>
            <person name="McNulty S.N."/>
            <person name="Strube C."/>
            <person name="Rosa B.A."/>
            <person name="Martin J.C."/>
            <person name="Tyagi R."/>
            <person name="Choi Y.J."/>
            <person name="Wang Q."/>
            <person name="Hallsworth Pepin K."/>
            <person name="Zhang X."/>
            <person name="Ozersky P."/>
            <person name="Wilson R.K."/>
            <person name="Sternberg P.W."/>
            <person name="Gasser R.B."/>
            <person name="Mitreva M."/>
        </authorList>
    </citation>
    <scope>NUCLEOTIDE SEQUENCE [LARGE SCALE GENOMIC DNA]</scope>
    <source>
        <strain evidence="3">HannoverDv2000</strain>
    </source>
</reference>
<proteinExistence type="predicted"/>
<evidence type="ECO:0000313" key="3">
    <source>
        <dbReference type="Proteomes" id="UP000053766"/>
    </source>
</evidence>
<dbReference type="OrthoDB" id="5830620at2759"/>